<sequence length="377" mass="43236">MTLQGIDFLPPQVTLENALDLYKSVAEINSLIGALNTQINHSLVSTQMIQLLTLSESVQSTRIEGTQVTFLDIIEETPNEQKSTEVTEVLNYKDALDYGVMQIKNGNPITTRLIHELHKILMGRNTRGTTVSSGEFRKIQNFIGPSSNIKDAVYIPVPAHEIDDYMTNWEHYINRVKHPSFNQVLKEGYTLLDEQSDPLIKTAIMHAQFESIHPYLDGNGRLGRILIVLNMMAESAVNAPIFFVSEELERERLRYYNLLNSVRGSHADWYKWIHFYLRACQRMILNLQTKLENIETLAKEGLKKINQAAGSKIMDVWFYTFTTPNVTVKYAAKSLNMSENTARMHLNTLVELGMIDVDHARKRNKVYVNYDLLQILR</sequence>
<name>A0A166QSQ9_STAPS</name>
<dbReference type="EMBL" id="AAXKXX010000010">
    <property type="protein sequence ID" value="EGQ4384990.1"/>
    <property type="molecule type" value="Genomic_DNA"/>
</dbReference>
<dbReference type="Proteomes" id="UP000600220">
    <property type="component" value="Unassembled WGS sequence"/>
</dbReference>
<evidence type="ECO:0000256" key="3">
    <source>
        <dbReference type="PIRSR" id="PIRSR640198-2"/>
    </source>
</evidence>
<dbReference type="Pfam" id="PF02661">
    <property type="entry name" value="Fic"/>
    <property type="match status" value="1"/>
</dbReference>
<dbReference type="InterPro" id="IPR025758">
    <property type="entry name" value="Fic/DOC_N"/>
</dbReference>
<comment type="caution">
    <text evidence="6">The sequence shown here is derived from an EMBL/GenBank/DDBJ whole genome shotgun (WGS) entry which is preliminary data.</text>
</comment>
<accession>A0A166QSQ9</accession>
<reference evidence="5 8" key="2">
    <citation type="submission" date="2018-11" db="EMBL/GenBank/DDBJ databases">
        <authorList>
            <consortium name="Veterinary Laboratory Investigation and Response Network"/>
        </authorList>
    </citation>
    <scope>NUCLEOTIDE SEQUENCE [LARGE SCALE GENOMIC DNA]</scope>
    <source>
        <strain evidence="5 8">SPSE-18-VL-LA-PA-Ryan-0021</strain>
    </source>
</reference>
<reference evidence="6 7" key="1">
    <citation type="journal article" date="2018" name="Vet. Microbiol.">
        <title>Clonal diversity and geographic distribution of methicillin-resistant Staphylococcus pseudintermedius from Australian animals: Discovery of novel sequence types.</title>
        <authorList>
            <person name="Worthing K.A."/>
            <person name="Abraham S."/>
            <person name="Coombs G.W."/>
            <person name="Pang S."/>
            <person name="Saputra S."/>
            <person name="Jordan D."/>
            <person name="Trott D.J."/>
            <person name="Norris J.M."/>
        </authorList>
    </citation>
    <scope>NUCLEOTIDE SEQUENCE [LARGE SCALE GENOMIC DNA]</scope>
    <source>
        <strain evidence="6 7">ST71 3</strain>
    </source>
</reference>
<keyword evidence="1" id="KW-0067">ATP-binding</keyword>
<feature type="binding site" evidence="1">
    <location>
        <position position="213"/>
    </location>
    <ligand>
        <name>ATP</name>
        <dbReference type="ChEBI" id="CHEBI:30616"/>
    </ligand>
</feature>
<evidence type="ECO:0000313" key="8">
    <source>
        <dbReference type="Proteomes" id="UP000600220"/>
    </source>
</evidence>
<dbReference type="AlphaFoldDB" id="A0A166QSQ9"/>
<gene>
    <name evidence="6" type="ORF">DD924_11335</name>
    <name evidence="5" type="ORF">EGV54_07770</name>
</gene>
<evidence type="ECO:0000313" key="7">
    <source>
        <dbReference type="Proteomes" id="UP000246351"/>
    </source>
</evidence>
<feature type="active site" evidence="2">
    <location>
        <position position="213"/>
    </location>
</feature>
<dbReference type="GO" id="GO:0005524">
    <property type="term" value="F:ATP binding"/>
    <property type="evidence" value="ECO:0007669"/>
    <property type="project" value="UniProtKB-KW"/>
</dbReference>
<dbReference type="InterPro" id="IPR036597">
    <property type="entry name" value="Fido-like_dom_sf"/>
</dbReference>
<dbReference type="PANTHER" id="PTHR13504:SF38">
    <property type="entry name" value="FIDO DOMAIN-CONTAINING PROTEIN"/>
    <property type="match status" value="1"/>
</dbReference>
<dbReference type="eggNOG" id="COG3177">
    <property type="taxonomic scope" value="Bacteria"/>
</dbReference>
<evidence type="ECO:0000256" key="1">
    <source>
        <dbReference type="PIRSR" id="PIRSR038925-1"/>
    </source>
</evidence>
<dbReference type="SUPFAM" id="SSF46785">
    <property type="entry name" value="Winged helix' DNA-binding domain"/>
    <property type="match status" value="1"/>
</dbReference>
<evidence type="ECO:0000313" key="6">
    <source>
        <dbReference type="EMBL" id="PWZ97869.1"/>
    </source>
</evidence>
<feature type="binding site" evidence="3">
    <location>
        <begin position="217"/>
        <end position="224"/>
    </location>
    <ligand>
        <name>ATP</name>
        <dbReference type="ChEBI" id="CHEBI:30616"/>
    </ligand>
</feature>
<dbReference type="RefSeq" id="WP_015729803.1">
    <property type="nucleotide sequence ID" value="NZ_BAAFHP010000007.1"/>
</dbReference>
<proteinExistence type="predicted"/>
<feature type="binding site" evidence="1">
    <location>
        <position position="255"/>
    </location>
    <ligand>
        <name>ATP</name>
        <dbReference type="ChEBI" id="CHEBI:30616"/>
    </ligand>
</feature>
<evidence type="ECO:0000313" key="5">
    <source>
        <dbReference type="EMBL" id="EGQ4384990.1"/>
    </source>
</evidence>
<feature type="binding site" evidence="1">
    <location>
        <begin position="218"/>
        <end position="224"/>
    </location>
    <ligand>
        <name>ATP</name>
        <dbReference type="ChEBI" id="CHEBI:30616"/>
    </ligand>
</feature>
<protein>
    <submittedName>
        <fullName evidence="6">Fic family protein</fullName>
    </submittedName>
</protein>
<keyword evidence="8" id="KW-1185">Reference proteome</keyword>
<feature type="binding site" evidence="1">
    <location>
        <position position="64"/>
    </location>
    <ligand>
        <name>ATP</name>
        <dbReference type="ChEBI" id="CHEBI:30616"/>
    </ligand>
</feature>
<dbReference type="InterPro" id="IPR036390">
    <property type="entry name" value="WH_DNA-bd_sf"/>
</dbReference>
<dbReference type="InterPro" id="IPR040198">
    <property type="entry name" value="Fido_containing"/>
</dbReference>
<keyword evidence="1" id="KW-0547">Nucleotide-binding</keyword>
<dbReference type="Proteomes" id="UP000246351">
    <property type="component" value="Unassembled WGS sequence"/>
</dbReference>
<dbReference type="InterPro" id="IPR003812">
    <property type="entry name" value="Fido"/>
</dbReference>
<dbReference type="EMBL" id="QEIV01001089">
    <property type="protein sequence ID" value="PWZ97869.1"/>
    <property type="molecule type" value="Genomic_DNA"/>
</dbReference>
<dbReference type="PIRSF" id="PIRSF038925">
    <property type="entry name" value="AMP-prot_trans"/>
    <property type="match status" value="1"/>
</dbReference>
<dbReference type="Gene3D" id="1.10.3290.10">
    <property type="entry name" value="Fido-like domain"/>
    <property type="match status" value="1"/>
</dbReference>
<dbReference type="InterPro" id="IPR026287">
    <property type="entry name" value="SoFic-like"/>
</dbReference>
<dbReference type="PANTHER" id="PTHR13504">
    <property type="entry name" value="FIDO DOMAIN-CONTAINING PROTEIN DDB_G0283145"/>
    <property type="match status" value="1"/>
</dbReference>
<dbReference type="SUPFAM" id="SSF140931">
    <property type="entry name" value="Fic-like"/>
    <property type="match status" value="1"/>
</dbReference>
<feature type="domain" description="Fido" evidence="4">
    <location>
        <begin position="109"/>
        <end position="278"/>
    </location>
</feature>
<organism evidence="6 7">
    <name type="scientific">Staphylococcus pseudintermedius</name>
    <dbReference type="NCBI Taxonomy" id="283734"/>
    <lineage>
        <taxon>Bacteria</taxon>
        <taxon>Bacillati</taxon>
        <taxon>Bacillota</taxon>
        <taxon>Bacilli</taxon>
        <taxon>Bacillales</taxon>
        <taxon>Staphylococcaceae</taxon>
        <taxon>Staphylococcus</taxon>
        <taxon>Staphylococcus intermedius group</taxon>
    </lineage>
</organism>
<evidence type="ECO:0000256" key="2">
    <source>
        <dbReference type="PIRSR" id="PIRSR640198-1"/>
    </source>
</evidence>
<dbReference type="PROSITE" id="PS51459">
    <property type="entry name" value="FIDO"/>
    <property type="match status" value="1"/>
</dbReference>
<evidence type="ECO:0000259" key="4">
    <source>
        <dbReference type="PROSITE" id="PS51459"/>
    </source>
</evidence>
<feature type="binding site" evidence="3">
    <location>
        <begin position="255"/>
        <end position="256"/>
    </location>
    <ligand>
        <name>ATP</name>
        <dbReference type="ChEBI" id="CHEBI:30616"/>
    </ligand>
</feature>
<dbReference type="Pfam" id="PF13784">
    <property type="entry name" value="Fic_N"/>
    <property type="match status" value="1"/>
</dbReference>